<evidence type="ECO:0000256" key="6">
    <source>
        <dbReference type="ARBA" id="ARBA00023136"/>
    </source>
</evidence>
<evidence type="ECO:0000313" key="9">
    <source>
        <dbReference type="EMBL" id="AMK53527.1"/>
    </source>
</evidence>
<dbReference type="GO" id="GO:0005886">
    <property type="term" value="C:plasma membrane"/>
    <property type="evidence" value="ECO:0007669"/>
    <property type="project" value="UniProtKB-SubCell"/>
</dbReference>
<dbReference type="InterPro" id="IPR010656">
    <property type="entry name" value="DctM"/>
</dbReference>
<dbReference type="PANTHER" id="PTHR33362:SF5">
    <property type="entry name" value="C4-DICARBOXYLATE TRAP TRANSPORTER LARGE PERMEASE PROTEIN DCTM"/>
    <property type="match status" value="1"/>
</dbReference>
<evidence type="ECO:0000256" key="7">
    <source>
        <dbReference type="SAM" id="Phobius"/>
    </source>
</evidence>
<keyword evidence="6 7" id="KW-0472">Membrane</keyword>
<feature type="transmembrane region" description="Helical" evidence="7">
    <location>
        <begin position="281"/>
        <end position="301"/>
    </location>
</feature>
<dbReference type="InterPro" id="IPR004681">
    <property type="entry name" value="TRAP_DctM"/>
</dbReference>
<feature type="transmembrane region" description="Helical" evidence="7">
    <location>
        <begin position="401"/>
        <end position="425"/>
    </location>
</feature>
<dbReference type="NCBIfam" id="TIGR00786">
    <property type="entry name" value="dctM"/>
    <property type="match status" value="1"/>
</dbReference>
<keyword evidence="4 7" id="KW-0812">Transmembrane</keyword>
<keyword evidence="5 7" id="KW-1133">Transmembrane helix</keyword>
<dbReference type="PIRSF" id="PIRSF006066">
    <property type="entry name" value="HI0050"/>
    <property type="match status" value="1"/>
</dbReference>
<dbReference type="STRING" id="1702221.AALO17_03930"/>
<reference evidence="9 10" key="1">
    <citation type="journal article" date="2016" name="Gut Pathog.">
        <title>Whole genome sequencing of "Faecalibaculum rodentium" ALO17, isolated from C57BL/6J laboratory mouse feces.</title>
        <authorList>
            <person name="Lim S."/>
            <person name="Chang D.H."/>
            <person name="Ahn S."/>
            <person name="Kim B.C."/>
        </authorList>
    </citation>
    <scope>NUCLEOTIDE SEQUENCE [LARGE SCALE GENOMIC DNA]</scope>
    <source>
        <strain evidence="9 10">Alo17</strain>
    </source>
</reference>
<name>A0A140DSA0_9FIRM</name>
<evidence type="ECO:0000259" key="8">
    <source>
        <dbReference type="Pfam" id="PF06808"/>
    </source>
</evidence>
<feature type="transmembrane region" description="Helical" evidence="7">
    <location>
        <begin position="217"/>
        <end position="238"/>
    </location>
</feature>
<dbReference type="PATRIC" id="fig|1702221.3.peg.377"/>
<evidence type="ECO:0000256" key="4">
    <source>
        <dbReference type="ARBA" id="ARBA00022692"/>
    </source>
</evidence>
<protein>
    <submittedName>
        <fullName evidence="9">C4-dicarboxylate ABC transporter</fullName>
    </submittedName>
</protein>
<dbReference type="RefSeq" id="WP_067554757.1">
    <property type="nucleotide sequence ID" value="NZ_CAMTBT010000026.1"/>
</dbReference>
<dbReference type="GeneID" id="78477249"/>
<dbReference type="PANTHER" id="PTHR33362">
    <property type="entry name" value="SIALIC ACID TRAP TRANSPORTER PERMEASE PROTEIN SIAT-RELATED"/>
    <property type="match status" value="1"/>
</dbReference>
<dbReference type="GO" id="GO:0022857">
    <property type="term" value="F:transmembrane transporter activity"/>
    <property type="evidence" value="ECO:0007669"/>
    <property type="project" value="TreeGrafter"/>
</dbReference>
<accession>A0A140DSA0</accession>
<dbReference type="AlphaFoldDB" id="A0A140DSA0"/>
<feature type="transmembrane region" description="Helical" evidence="7">
    <location>
        <begin position="142"/>
        <end position="165"/>
    </location>
</feature>
<dbReference type="Pfam" id="PF06808">
    <property type="entry name" value="DctM"/>
    <property type="match status" value="1"/>
</dbReference>
<gene>
    <name evidence="9" type="ORF">AALO17_03930</name>
</gene>
<feature type="domain" description="TRAP C4-dicarboxylate transport system permease DctM subunit" evidence="8">
    <location>
        <begin position="8"/>
        <end position="419"/>
    </location>
</feature>
<comment type="subcellular location">
    <subcellularLocation>
        <location evidence="1">Cell inner membrane</location>
        <topology evidence="1">Multi-pass membrane protein</topology>
    </subcellularLocation>
</comment>
<dbReference type="EMBL" id="CP011391">
    <property type="protein sequence ID" value="AMK53527.1"/>
    <property type="molecule type" value="Genomic_DNA"/>
</dbReference>
<dbReference type="OrthoDB" id="9785600at2"/>
<evidence type="ECO:0000256" key="5">
    <source>
        <dbReference type="ARBA" id="ARBA00022989"/>
    </source>
</evidence>
<feature type="transmembrane region" description="Helical" evidence="7">
    <location>
        <begin position="346"/>
        <end position="367"/>
    </location>
</feature>
<proteinExistence type="predicted"/>
<keyword evidence="3" id="KW-0997">Cell inner membrane</keyword>
<evidence type="ECO:0000256" key="3">
    <source>
        <dbReference type="ARBA" id="ARBA00022519"/>
    </source>
</evidence>
<feature type="transmembrane region" description="Helical" evidence="7">
    <location>
        <begin position="244"/>
        <end position="260"/>
    </location>
</feature>
<evidence type="ECO:0000256" key="1">
    <source>
        <dbReference type="ARBA" id="ARBA00004429"/>
    </source>
</evidence>
<evidence type="ECO:0000256" key="2">
    <source>
        <dbReference type="ARBA" id="ARBA00022475"/>
    </source>
</evidence>
<sequence length="426" mass="45018">MTTALLLFGSMALFILIGVPIAFALGAAVWSTIVFSPDFTVTVGIIAQRIFGGLESTSIMAIPFFILAGNLMTKGGISRRLVNFANCIVGNVRGGMALALVLACAFFAALSGSAPATVIAIGSMLYPEMVRMGYPKDRTAGLLVVSGGLGPIIPPSIIMVVYATITGASIGDMFSSGMFIGILIMVVLMAVVLFLANKEKWPKTSEKLSMSDLWKSFVGAIPAILLPVIILGGIYSGLLTPTESAAVAVVWALIAGMFIYRELSIKDLVPIFLDSAKGSAMILFIIATSTAFSWIFAYSGISGELVHWIQGMHLSPMIFCIIIAVILLIFGTFLEGIATCVLMVPILWPIAASLGIDVIHFGMIVSLSNVIGTMTPPVAVNIFSAASVTKLKMGEIVKGQIPFFIGYILVFLAVVLIPAVSTFLLK</sequence>
<feature type="transmembrane region" description="Helical" evidence="7">
    <location>
        <begin position="313"/>
        <end position="334"/>
    </location>
</feature>
<keyword evidence="10" id="KW-1185">Reference proteome</keyword>
<feature type="transmembrane region" description="Helical" evidence="7">
    <location>
        <begin position="177"/>
        <end position="196"/>
    </location>
</feature>
<dbReference type="KEGG" id="fro:AALO17_03930"/>
<dbReference type="Proteomes" id="UP000069771">
    <property type="component" value="Chromosome"/>
</dbReference>
<feature type="transmembrane region" description="Helical" evidence="7">
    <location>
        <begin position="50"/>
        <end position="72"/>
    </location>
</feature>
<evidence type="ECO:0000313" key="10">
    <source>
        <dbReference type="Proteomes" id="UP000069771"/>
    </source>
</evidence>
<keyword evidence="2" id="KW-1003">Cell membrane</keyword>
<organism evidence="9 10">
    <name type="scientific">Faecalibaculum rodentium</name>
    <dbReference type="NCBI Taxonomy" id="1702221"/>
    <lineage>
        <taxon>Bacteria</taxon>
        <taxon>Bacillati</taxon>
        <taxon>Bacillota</taxon>
        <taxon>Erysipelotrichia</taxon>
        <taxon>Erysipelotrichales</taxon>
        <taxon>Erysipelotrichaceae</taxon>
        <taxon>Faecalibaculum</taxon>
    </lineage>
</organism>